<dbReference type="Pfam" id="PF00702">
    <property type="entry name" value="Hydrolase"/>
    <property type="match status" value="1"/>
</dbReference>
<keyword evidence="5" id="KW-1185">Reference proteome</keyword>
<keyword evidence="2 4" id="KW-0378">Hydrolase</keyword>
<protein>
    <submittedName>
        <fullName evidence="4">5-amino-6-(5-phospho-D-ribitylamino)uracil phosphatase YigB</fullName>
        <ecNumber evidence="4">3.1.3.104</ecNumber>
    </submittedName>
</protein>
<dbReference type="InterPro" id="IPR023214">
    <property type="entry name" value="HAD_sf"/>
</dbReference>
<dbReference type="PRINTS" id="PR00413">
    <property type="entry name" value="HADHALOGNASE"/>
</dbReference>
<dbReference type="SUPFAM" id="SSF56784">
    <property type="entry name" value="HAD-like"/>
    <property type="match status" value="1"/>
</dbReference>
<name>A0A6L8LZ73_9VIBR</name>
<dbReference type="InterPro" id="IPR051400">
    <property type="entry name" value="HAD-like_hydrolase"/>
</dbReference>
<dbReference type="AlphaFoldDB" id="A0A6L8LZ73"/>
<dbReference type="GO" id="GO:0009231">
    <property type="term" value="P:riboflavin biosynthetic process"/>
    <property type="evidence" value="ECO:0007669"/>
    <property type="project" value="TreeGrafter"/>
</dbReference>
<dbReference type="Proteomes" id="UP000478571">
    <property type="component" value="Unassembled WGS sequence"/>
</dbReference>
<dbReference type="PANTHER" id="PTHR46470">
    <property type="entry name" value="N-ACYLNEURAMINATE-9-PHOSPHATASE"/>
    <property type="match status" value="1"/>
</dbReference>
<comment type="caution">
    <text evidence="4">The sequence shown here is derived from an EMBL/GenBank/DDBJ whole genome shotgun (WGS) entry which is preliminary data.</text>
</comment>
<comment type="cofactor">
    <cofactor evidence="1">
        <name>Mg(2+)</name>
        <dbReference type="ChEBI" id="CHEBI:18420"/>
    </cofactor>
</comment>
<dbReference type="Gene3D" id="3.40.50.1000">
    <property type="entry name" value="HAD superfamily/HAD-like"/>
    <property type="match status" value="1"/>
</dbReference>
<dbReference type="EMBL" id="WWEU01000013">
    <property type="protein sequence ID" value="MYM61431.1"/>
    <property type="molecule type" value="Genomic_DNA"/>
</dbReference>
<evidence type="ECO:0000313" key="4">
    <source>
        <dbReference type="EMBL" id="MYM61431.1"/>
    </source>
</evidence>
<evidence type="ECO:0000313" key="5">
    <source>
        <dbReference type="Proteomes" id="UP000478571"/>
    </source>
</evidence>
<evidence type="ECO:0000256" key="1">
    <source>
        <dbReference type="ARBA" id="ARBA00001946"/>
    </source>
</evidence>
<dbReference type="Gene3D" id="1.20.120.1600">
    <property type="match status" value="1"/>
</dbReference>
<proteinExistence type="predicted"/>
<dbReference type="RefSeq" id="WP_160932896.1">
    <property type="nucleotide sequence ID" value="NZ_WWEU01000013.1"/>
</dbReference>
<sequence length="244" mass="28115">MRFFRPLSAIDAMTFDLDDTLYDNRPVIRRLETEFVSWLHKHHPISATQPMSWWRQLKKELVRQDAWLANDLSLWRYKQIGLGLYRLGYEEQQAQQAADEAMEQVRYLRSDFEVPQQTHRVLQALAKQIPLVAITNGNVDVERIGLVDYFSLVLKAGQDGYAKPHRQMFDKAIEYLQLPPVKVLHVGDHLLSDVKGAKDCGLQTCWFNDQSAQLSKHPCARILPDIEVSSLTELESLVGNINTD</sequence>
<dbReference type="SFLD" id="SFLDS00003">
    <property type="entry name" value="Haloacid_Dehalogenase"/>
    <property type="match status" value="1"/>
</dbReference>
<organism evidence="4 5">
    <name type="scientific">Vibrio tetraodonis subsp. pristinus</name>
    <dbReference type="NCBI Taxonomy" id="2695891"/>
    <lineage>
        <taxon>Bacteria</taxon>
        <taxon>Pseudomonadati</taxon>
        <taxon>Pseudomonadota</taxon>
        <taxon>Gammaproteobacteria</taxon>
        <taxon>Vibrionales</taxon>
        <taxon>Vibrionaceae</taxon>
        <taxon>Vibrio</taxon>
    </lineage>
</organism>
<reference evidence="4 5" key="1">
    <citation type="submission" date="2020-01" db="EMBL/GenBank/DDBJ databases">
        <title>Draft Genome Sequence of Vibrio sp. strain OCN044, Isolated from a Healthy Coral at Palmyra Atoll.</title>
        <authorList>
            <person name="Videau P."/>
            <person name="Loughran R."/>
            <person name="Esquivel A."/>
            <person name="Deadmond M."/>
            <person name="Paddock B.E."/>
            <person name="Saw J.H."/>
            <person name="Ushijima B."/>
        </authorList>
    </citation>
    <scope>NUCLEOTIDE SEQUENCE [LARGE SCALE GENOMIC DNA]</scope>
    <source>
        <strain evidence="4 5">OCN044</strain>
    </source>
</reference>
<evidence type="ECO:0000256" key="3">
    <source>
        <dbReference type="ARBA" id="ARBA00022842"/>
    </source>
</evidence>
<keyword evidence="3" id="KW-0460">Magnesium</keyword>
<dbReference type="InterPro" id="IPR036412">
    <property type="entry name" value="HAD-like_sf"/>
</dbReference>
<dbReference type="PANTHER" id="PTHR46470:SF4">
    <property type="entry name" value="5-AMINO-6-(5-PHOSPHO-D-RIBITYLAMINO)URACIL PHOSPHATASE YIGB"/>
    <property type="match status" value="1"/>
</dbReference>
<dbReference type="GO" id="GO:0043726">
    <property type="term" value="F:5-amino-6-(5-phosphoribitylamino)uracil phosphatase activity"/>
    <property type="evidence" value="ECO:0007669"/>
    <property type="project" value="UniProtKB-EC"/>
</dbReference>
<dbReference type="SFLD" id="SFLDG01129">
    <property type="entry name" value="C1.5:_HAD__Beta-PGM__Phosphata"/>
    <property type="match status" value="1"/>
</dbReference>
<dbReference type="NCBIfam" id="NF008018">
    <property type="entry name" value="PRK10748.1"/>
    <property type="match status" value="1"/>
</dbReference>
<dbReference type="InterPro" id="IPR006439">
    <property type="entry name" value="HAD-SF_hydro_IA"/>
</dbReference>
<dbReference type="EC" id="3.1.3.104" evidence="4"/>
<evidence type="ECO:0000256" key="2">
    <source>
        <dbReference type="ARBA" id="ARBA00022801"/>
    </source>
</evidence>
<dbReference type="NCBIfam" id="TIGR01549">
    <property type="entry name" value="HAD-SF-IA-v1"/>
    <property type="match status" value="1"/>
</dbReference>
<gene>
    <name evidence="4" type="primary">yigB</name>
    <name evidence="4" type="ORF">GTG28_19680</name>
</gene>
<accession>A0A6L8LZ73</accession>